<evidence type="ECO:0000256" key="3">
    <source>
        <dbReference type="ARBA" id="ARBA00022475"/>
    </source>
</evidence>
<feature type="transmembrane region" description="Helical" evidence="7">
    <location>
        <begin position="232"/>
        <end position="256"/>
    </location>
</feature>
<dbReference type="PROSITE" id="PS50928">
    <property type="entry name" value="ABC_TM1"/>
    <property type="match status" value="1"/>
</dbReference>
<dbReference type="Gene3D" id="1.10.3720.10">
    <property type="entry name" value="MetI-like"/>
    <property type="match status" value="1"/>
</dbReference>
<comment type="subcellular location">
    <subcellularLocation>
        <location evidence="1 7">Cell membrane</location>
        <topology evidence="1 7">Multi-pass membrane protein</topology>
    </subcellularLocation>
</comment>
<comment type="similarity">
    <text evidence="7">Belongs to the binding-protein-dependent transport system permease family.</text>
</comment>
<feature type="domain" description="ABC transmembrane type-1" evidence="8">
    <location>
        <begin position="67"/>
        <end position="256"/>
    </location>
</feature>
<keyword evidence="3" id="KW-1003">Cell membrane</keyword>
<organism evidence="9 10">
    <name type="scientific">Demequina lutea</name>
    <dbReference type="NCBI Taxonomy" id="431489"/>
    <lineage>
        <taxon>Bacteria</taxon>
        <taxon>Bacillati</taxon>
        <taxon>Actinomycetota</taxon>
        <taxon>Actinomycetes</taxon>
        <taxon>Micrococcales</taxon>
        <taxon>Demequinaceae</taxon>
        <taxon>Demequina</taxon>
    </lineage>
</organism>
<dbReference type="CDD" id="cd06261">
    <property type="entry name" value="TM_PBP2"/>
    <property type="match status" value="1"/>
</dbReference>
<feature type="transmembrane region" description="Helical" evidence="7">
    <location>
        <begin position="190"/>
        <end position="212"/>
    </location>
</feature>
<dbReference type="RefSeq" id="WP_062076002.1">
    <property type="nucleotide sequence ID" value="NZ_BBRC01000015.1"/>
</dbReference>
<evidence type="ECO:0000259" key="8">
    <source>
        <dbReference type="PROSITE" id="PS50928"/>
    </source>
</evidence>
<evidence type="ECO:0000256" key="2">
    <source>
        <dbReference type="ARBA" id="ARBA00022448"/>
    </source>
</evidence>
<protein>
    <submittedName>
        <fullName evidence="9">Lactose/L-arabinose transport system permease protein</fullName>
    </submittedName>
</protein>
<dbReference type="InterPro" id="IPR000515">
    <property type="entry name" value="MetI-like"/>
</dbReference>
<dbReference type="SUPFAM" id="SSF161098">
    <property type="entry name" value="MetI-like"/>
    <property type="match status" value="1"/>
</dbReference>
<proteinExistence type="inferred from homology"/>
<comment type="caution">
    <text evidence="9">The sequence shown here is derived from an EMBL/GenBank/DDBJ whole genome shotgun (WGS) entry which is preliminary data.</text>
</comment>
<keyword evidence="2 7" id="KW-0813">Transport</keyword>
<evidence type="ECO:0000313" key="9">
    <source>
        <dbReference type="EMBL" id="NYI41991.1"/>
    </source>
</evidence>
<dbReference type="PANTHER" id="PTHR43744">
    <property type="entry name" value="ABC TRANSPORTER PERMEASE PROTEIN MG189-RELATED-RELATED"/>
    <property type="match status" value="1"/>
</dbReference>
<dbReference type="GO" id="GO:0055085">
    <property type="term" value="P:transmembrane transport"/>
    <property type="evidence" value="ECO:0007669"/>
    <property type="project" value="InterPro"/>
</dbReference>
<name>A0A7Y9ZB87_9MICO</name>
<evidence type="ECO:0000256" key="1">
    <source>
        <dbReference type="ARBA" id="ARBA00004651"/>
    </source>
</evidence>
<dbReference type="Pfam" id="PF00528">
    <property type="entry name" value="BPD_transp_1"/>
    <property type="match status" value="1"/>
</dbReference>
<keyword evidence="6 7" id="KW-0472">Membrane</keyword>
<evidence type="ECO:0000256" key="5">
    <source>
        <dbReference type="ARBA" id="ARBA00022989"/>
    </source>
</evidence>
<dbReference type="AlphaFoldDB" id="A0A7Y9ZB87"/>
<reference evidence="9 10" key="1">
    <citation type="submission" date="2020-07" db="EMBL/GenBank/DDBJ databases">
        <title>Sequencing the genomes of 1000 actinobacteria strains.</title>
        <authorList>
            <person name="Klenk H.-P."/>
        </authorList>
    </citation>
    <scope>NUCLEOTIDE SEQUENCE [LARGE SCALE GENOMIC DNA]</scope>
    <source>
        <strain evidence="9 10">DSM 19970</strain>
    </source>
</reference>
<evidence type="ECO:0000313" key="10">
    <source>
        <dbReference type="Proteomes" id="UP000547973"/>
    </source>
</evidence>
<evidence type="ECO:0000256" key="7">
    <source>
        <dbReference type="RuleBase" id="RU363032"/>
    </source>
</evidence>
<feature type="transmembrane region" description="Helical" evidence="7">
    <location>
        <begin position="133"/>
        <end position="152"/>
    </location>
</feature>
<dbReference type="InterPro" id="IPR035906">
    <property type="entry name" value="MetI-like_sf"/>
</dbReference>
<keyword evidence="5 7" id="KW-1133">Transmembrane helix</keyword>
<accession>A0A7Y9ZB87</accession>
<keyword evidence="4 7" id="KW-0812">Transmembrane</keyword>
<sequence>MTRSVRGISKYVLLAVVSLVSVFPLYFMAVGATNSSNDVLASKMLPGSNLMQNWHNLVAAQDVGAAMYHSTLNAVATTVLALIVSSIAGYGFEVFHSRNKDRLMWVLLLAMMIPFAATMIPLFQLFADFGLVNSTWAVVLPVVATPLLILLFRQSARSFPHEIIEAARLDGLSEIGIFARMFVPTMKPTYAAAAVITFMAAWNNFLWPKVILINNDYQTMPMLISNFTAGYVVDYGALMLAVLIASIPTIFIFFVLQRAFVAGFTGVVK</sequence>
<feature type="transmembrane region" description="Helical" evidence="7">
    <location>
        <begin position="65"/>
        <end position="92"/>
    </location>
</feature>
<gene>
    <name evidence="9" type="ORF">BKA03_002110</name>
</gene>
<dbReference type="EMBL" id="JACBZO010000001">
    <property type="protein sequence ID" value="NYI41991.1"/>
    <property type="molecule type" value="Genomic_DNA"/>
</dbReference>
<evidence type="ECO:0000256" key="6">
    <source>
        <dbReference type="ARBA" id="ARBA00023136"/>
    </source>
</evidence>
<dbReference type="GO" id="GO:0005886">
    <property type="term" value="C:plasma membrane"/>
    <property type="evidence" value="ECO:0007669"/>
    <property type="project" value="UniProtKB-SubCell"/>
</dbReference>
<dbReference type="PANTHER" id="PTHR43744:SF2">
    <property type="entry name" value="ARABINOOLIGOSACCHARIDES TRANSPORT SYSTEM PERMEASE PROTEIN ARAQ"/>
    <property type="match status" value="1"/>
</dbReference>
<evidence type="ECO:0000256" key="4">
    <source>
        <dbReference type="ARBA" id="ARBA00022692"/>
    </source>
</evidence>
<keyword evidence="10" id="KW-1185">Reference proteome</keyword>
<dbReference type="Proteomes" id="UP000547973">
    <property type="component" value="Unassembled WGS sequence"/>
</dbReference>
<feature type="transmembrane region" description="Helical" evidence="7">
    <location>
        <begin position="104"/>
        <end position="127"/>
    </location>
</feature>